<dbReference type="Proteomes" id="UP001170379">
    <property type="component" value="Unassembled WGS sequence"/>
</dbReference>
<gene>
    <name evidence="1" type="ORF">C7K25_06245</name>
</gene>
<name>A0ABT7C703_9MICO</name>
<evidence type="ECO:0008006" key="3">
    <source>
        <dbReference type="Google" id="ProtNLM"/>
    </source>
</evidence>
<reference evidence="1" key="2">
    <citation type="journal article" date="2022" name="Sci. Rep.">
        <title>In silico prediction of the enzymes involved in the degradation of the herbicide molinate by Gulosibacter molinativorax ON4T.</title>
        <authorList>
            <person name="Lopes A.R."/>
            <person name="Bunin E."/>
            <person name="Viana A.T."/>
            <person name="Froufe H."/>
            <person name="Munoz-Merida A."/>
            <person name="Pinho D."/>
            <person name="Figueiredo J."/>
            <person name="Barroso C."/>
            <person name="Vaz-Moreira I."/>
            <person name="Bellanger X."/>
            <person name="Egas C."/>
            <person name="Nunes O.C."/>
        </authorList>
    </citation>
    <scope>NUCLEOTIDE SEQUENCE</scope>
    <source>
        <strain evidence="1">ON4</strain>
    </source>
</reference>
<sequence length="528" mass="52433">MDATGQFTSRGEGQLLSGSLLGADLDAIAEVKGVEVLNDGSGSLADPTSAVPLGNDAYSDPLNVEALSALNVDLTRFLALPLDTSTGVVGQYGQATSSGLSAGASGLITESGGIALEPEGGYPNLATLQLSQLLGSVNPGVASALSGVADVSLEVGAVTGRAELDACNLAWSGQVADALTREYLATSLTTVIDSPTVGTLVSTVDGVVGDLETAVNALAGDTGLTTAIADGLSGLLGGLLGTLRLGDVSVELSATIDLDPVRALLTEQLTDSGGILTVDLAGGTIRVDTAALLAASYPDEYSAGLNGLSPNTNILSDPVVVNTLTSTLASVLDEWLERVTGALTAAVDAITVNVAATIELRLLLIPVAEISVSVSGSLAQLLSGEPGFVTVNTKLLGAIELGLLNGLVSALTQGAGLAVGTAVDAVLGLTVDELIGDLVDVTTPVVEAVSLVYSSLFLDGVVVVTVNAQNDPLAGSAEPPDLAALPDGQFDVAALRVGVLDALGQSGVALYLGRGSVGPSCLIGAARC</sequence>
<reference evidence="1" key="1">
    <citation type="submission" date="2018-03" db="EMBL/GenBank/DDBJ databases">
        <authorList>
            <person name="Nunes O.C."/>
            <person name="Lopes A.R."/>
            <person name="Froufe H."/>
            <person name="Munoz-Merida A."/>
            <person name="Barroso C."/>
            <person name="Egas C."/>
        </authorList>
    </citation>
    <scope>NUCLEOTIDE SEQUENCE</scope>
    <source>
        <strain evidence="1">ON4</strain>
    </source>
</reference>
<dbReference type="RefSeq" id="WP_026936387.1">
    <property type="nucleotide sequence ID" value="NZ_CP028426.1"/>
</dbReference>
<protein>
    <recommendedName>
        <fullName evidence="3">Choice-of-anchor G family protein</fullName>
    </recommendedName>
</protein>
<proteinExistence type="predicted"/>
<evidence type="ECO:0000313" key="1">
    <source>
        <dbReference type="EMBL" id="MDJ1370968.1"/>
    </source>
</evidence>
<dbReference type="InterPro" id="IPR047900">
    <property type="entry name" value="Choice_anch_G"/>
</dbReference>
<comment type="caution">
    <text evidence="1">The sequence shown here is derived from an EMBL/GenBank/DDBJ whole genome shotgun (WGS) entry which is preliminary data.</text>
</comment>
<dbReference type="EMBL" id="PXVD01000008">
    <property type="protein sequence ID" value="MDJ1370968.1"/>
    <property type="molecule type" value="Genomic_DNA"/>
</dbReference>
<evidence type="ECO:0000313" key="2">
    <source>
        <dbReference type="Proteomes" id="UP001170379"/>
    </source>
</evidence>
<organism evidence="1 2">
    <name type="scientific">Gulosibacter molinativorax</name>
    <dbReference type="NCBI Taxonomy" id="256821"/>
    <lineage>
        <taxon>Bacteria</taxon>
        <taxon>Bacillati</taxon>
        <taxon>Actinomycetota</taxon>
        <taxon>Actinomycetes</taxon>
        <taxon>Micrococcales</taxon>
        <taxon>Microbacteriaceae</taxon>
        <taxon>Gulosibacter</taxon>
    </lineage>
</organism>
<dbReference type="NCBIfam" id="NF033766">
    <property type="entry name" value="choice_anch_G"/>
    <property type="match status" value="1"/>
</dbReference>
<keyword evidence="2" id="KW-1185">Reference proteome</keyword>
<accession>A0ABT7C703</accession>